<gene>
    <name evidence="6" type="ORF">DQX05_03455</name>
</gene>
<accession>A0A3A3GR26</accession>
<keyword evidence="2" id="KW-1003">Cell membrane</keyword>
<evidence type="ECO:0000256" key="3">
    <source>
        <dbReference type="ARBA" id="ARBA00023136"/>
    </source>
</evidence>
<evidence type="ECO:0000313" key="7">
    <source>
        <dbReference type="Proteomes" id="UP000266177"/>
    </source>
</evidence>
<dbReference type="Gene3D" id="6.10.340.10">
    <property type="match status" value="1"/>
</dbReference>
<dbReference type="GO" id="GO:0005886">
    <property type="term" value="C:plasma membrane"/>
    <property type="evidence" value="ECO:0007669"/>
    <property type="project" value="UniProtKB-SubCell"/>
</dbReference>
<dbReference type="Proteomes" id="UP000266177">
    <property type="component" value="Unassembled WGS sequence"/>
</dbReference>
<dbReference type="RefSeq" id="WP_119790906.1">
    <property type="nucleotide sequence ID" value="NZ_QYZD01000002.1"/>
</dbReference>
<proteinExistence type="predicted"/>
<name>A0A3A3GR26_PANTH</name>
<feature type="region of interest" description="Disordered" evidence="4">
    <location>
        <begin position="63"/>
        <end position="84"/>
    </location>
</feature>
<sequence>MLGYLFSSTVTRRIKRLKESMLLAGSGKFGTRLTVRGEDELSVLAHSFNRMAGQAGRAEAWQAGGGGRAWPERKRGCPISSVSL</sequence>
<evidence type="ECO:0000256" key="4">
    <source>
        <dbReference type="SAM" id="MobiDB-lite"/>
    </source>
</evidence>
<evidence type="ECO:0000256" key="2">
    <source>
        <dbReference type="ARBA" id="ARBA00022475"/>
    </source>
</evidence>
<protein>
    <submittedName>
        <fullName evidence="6">HAMP domain-containing protein</fullName>
    </submittedName>
</protein>
<comment type="subcellular location">
    <subcellularLocation>
        <location evidence="1">Cell membrane</location>
    </subcellularLocation>
</comment>
<dbReference type="InterPro" id="IPR003660">
    <property type="entry name" value="HAMP_dom"/>
</dbReference>
<dbReference type="CDD" id="cd06225">
    <property type="entry name" value="HAMP"/>
    <property type="match status" value="1"/>
</dbReference>
<evidence type="ECO:0000256" key="1">
    <source>
        <dbReference type="ARBA" id="ARBA00004236"/>
    </source>
</evidence>
<evidence type="ECO:0000313" key="6">
    <source>
        <dbReference type="EMBL" id="RJG25968.1"/>
    </source>
</evidence>
<comment type="caution">
    <text evidence="6">The sequence shown here is derived from an EMBL/GenBank/DDBJ whole genome shotgun (WGS) entry which is preliminary data.</text>
</comment>
<dbReference type="Pfam" id="PF00672">
    <property type="entry name" value="HAMP"/>
    <property type="match status" value="1"/>
</dbReference>
<dbReference type="EMBL" id="QYZD01000002">
    <property type="protein sequence ID" value="RJG25968.1"/>
    <property type="molecule type" value="Genomic_DNA"/>
</dbReference>
<dbReference type="GO" id="GO:0007165">
    <property type="term" value="P:signal transduction"/>
    <property type="evidence" value="ECO:0007669"/>
    <property type="project" value="InterPro"/>
</dbReference>
<dbReference type="SUPFAM" id="SSF158472">
    <property type="entry name" value="HAMP domain-like"/>
    <property type="match status" value="1"/>
</dbReference>
<feature type="domain" description="HAMP" evidence="5">
    <location>
        <begin position="8"/>
        <end position="60"/>
    </location>
</feature>
<reference evidence="6 7" key="1">
    <citation type="submission" date="2018-09" db="EMBL/GenBank/DDBJ databases">
        <title>Paenibacillus SK2017-BO5.</title>
        <authorList>
            <person name="Piskunova J.V."/>
            <person name="Dubiley S.A."/>
            <person name="Severinov K.V."/>
        </authorList>
    </citation>
    <scope>NUCLEOTIDE SEQUENCE [LARGE SCALE GENOMIC DNA]</scope>
    <source>
        <strain evidence="6 7">BO5</strain>
    </source>
</reference>
<keyword evidence="3" id="KW-0472">Membrane</keyword>
<evidence type="ECO:0000259" key="5">
    <source>
        <dbReference type="PROSITE" id="PS50885"/>
    </source>
</evidence>
<dbReference type="AlphaFoldDB" id="A0A3A3GR26"/>
<dbReference type="SMART" id="SM00304">
    <property type="entry name" value="HAMP"/>
    <property type="match status" value="1"/>
</dbReference>
<organism evidence="6 7">
    <name type="scientific">Paenibacillus thiaminolyticus</name>
    <name type="common">Bacillus thiaminolyticus</name>
    <dbReference type="NCBI Taxonomy" id="49283"/>
    <lineage>
        <taxon>Bacteria</taxon>
        <taxon>Bacillati</taxon>
        <taxon>Bacillota</taxon>
        <taxon>Bacilli</taxon>
        <taxon>Bacillales</taxon>
        <taxon>Paenibacillaceae</taxon>
        <taxon>Paenibacillus</taxon>
    </lineage>
</organism>
<dbReference type="PROSITE" id="PS50885">
    <property type="entry name" value="HAMP"/>
    <property type="match status" value="1"/>
</dbReference>